<dbReference type="InterPro" id="IPR052997">
    <property type="entry name" value="RRT15-like"/>
</dbReference>
<organism evidence="2 3">
    <name type="scientific">Stylosanthes scabra</name>
    <dbReference type="NCBI Taxonomy" id="79078"/>
    <lineage>
        <taxon>Eukaryota</taxon>
        <taxon>Viridiplantae</taxon>
        <taxon>Streptophyta</taxon>
        <taxon>Embryophyta</taxon>
        <taxon>Tracheophyta</taxon>
        <taxon>Spermatophyta</taxon>
        <taxon>Magnoliopsida</taxon>
        <taxon>eudicotyledons</taxon>
        <taxon>Gunneridae</taxon>
        <taxon>Pentapetalae</taxon>
        <taxon>rosids</taxon>
        <taxon>fabids</taxon>
        <taxon>Fabales</taxon>
        <taxon>Fabaceae</taxon>
        <taxon>Papilionoideae</taxon>
        <taxon>50 kb inversion clade</taxon>
        <taxon>dalbergioids sensu lato</taxon>
        <taxon>Dalbergieae</taxon>
        <taxon>Pterocarpus clade</taxon>
        <taxon>Stylosanthes</taxon>
    </lineage>
</organism>
<name>A0ABU6R191_9FABA</name>
<feature type="region of interest" description="Disordered" evidence="1">
    <location>
        <begin position="98"/>
        <end position="125"/>
    </location>
</feature>
<dbReference type="PANTHER" id="PTHR33047:SF8">
    <property type="entry name" value="REGULATOR OF RDNA TRANSCRIPTION PROTEIN 15"/>
    <property type="match status" value="1"/>
</dbReference>
<accession>A0ABU6R191</accession>
<reference evidence="2 3" key="1">
    <citation type="journal article" date="2023" name="Plants (Basel)">
        <title>Bridging the Gap: Combining Genomics and Transcriptomics Approaches to Understand Stylosanthes scabra, an Orphan Legume from the Brazilian Caatinga.</title>
        <authorList>
            <person name="Ferreira-Neto J.R.C."/>
            <person name="da Silva M.D."/>
            <person name="Binneck E."/>
            <person name="de Melo N.F."/>
            <person name="da Silva R.H."/>
            <person name="de Melo A.L.T.M."/>
            <person name="Pandolfi V."/>
            <person name="Bustamante F.O."/>
            <person name="Brasileiro-Vidal A.C."/>
            <person name="Benko-Iseppon A.M."/>
        </authorList>
    </citation>
    <scope>NUCLEOTIDE SEQUENCE [LARGE SCALE GENOMIC DNA]</scope>
    <source>
        <tissue evidence="2">Leaves</tissue>
    </source>
</reference>
<proteinExistence type="predicted"/>
<protein>
    <submittedName>
        <fullName evidence="2">Uncharacterized protein</fullName>
    </submittedName>
</protein>
<evidence type="ECO:0000313" key="3">
    <source>
        <dbReference type="Proteomes" id="UP001341840"/>
    </source>
</evidence>
<evidence type="ECO:0000313" key="2">
    <source>
        <dbReference type="EMBL" id="MED6117531.1"/>
    </source>
</evidence>
<dbReference type="Proteomes" id="UP001341840">
    <property type="component" value="Unassembled WGS sequence"/>
</dbReference>
<comment type="caution">
    <text evidence="2">The sequence shown here is derived from an EMBL/GenBank/DDBJ whole genome shotgun (WGS) entry which is preliminary data.</text>
</comment>
<keyword evidence="3" id="KW-1185">Reference proteome</keyword>
<dbReference type="EMBL" id="JASCZI010006543">
    <property type="protein sequence ID" value="MED6117531.1"/>
    <property type="molecule type" value="Genomic_DNA"/>
</dbReference>
<evidence type="ECO:0000256" key="1">
    <source>
        <dbReference type="SAM" id="MobiDB-lite"/>
    </source>
</evidence>
<sequence>MNAWPPQASYPCVPARTESRDQTSFCPFALREVSVLTELVLGHPRYSLMDVPPQSNSPPGCVLGSDHAGNSSGLVVQPSRQGFRLRITRDDCDAATRTPIHTLGARTTAVPRRVNPEGGALRPTE</sequence>
<dbReference type="PANTHER" id="PTHR33047">
    <property type="entry name" value="PROTEIN TAR1"/>
    <property type="match status" value="1"/>
</dbReference>
<gene>
    <name evidence="2" type="ORF">PIB30_110833</name>
</gene>